<protein>
    <submittedName>
        <fullName evidence="1">Uncharacterized protein</fullName>
    </submittedName>
</protein>
<reference evidence="1 2" key="1">
    <citation type="journal article" date="2018" name="Front. Plant Sci.">
        <title>Red Clover (Trifolium pratense) and Zigzag Clover (T. medium) - A Picture of Genomic Similarities and Differences.</title>
        <authorList>
            <person name="Dluhosova J."/>
            <person name="Istvanek J."/>
            <person name="Nedelnik J."/>
            <person name="Repkova J."/>
        </authorList>
    </citation>
    <scope>NUCLEOTIDE SEQUENCE [LARGE SCALE GENOMIC DNA]</scope>
    <source>
        <strain evidence="2">cv. 10/8</strain>
        <tissue evidence="1">Leaf</tissue>
    </source>
</reference>
<feature type="non-terminal residue" evidence="1">
    <location>
        <position position="1"/>
    </location>
</feature>
<evidence type="ECO:0000313" key="2">
    <source>
        <dbReference type="Proteomes" id="UP000265520"/>
    </source>
</evidence>
<proteinExistence type="predicted"/>
<sequence>ADRRLRGSYSWPWETDLYCVGLGYYPHVSDRVPAARLPDAVHRPRDGSLPALAGEPVAASSQLLGVFVSV</sequence>
<organism evidence="1 2">
    <name type="scientific">Trifolium medium</name>
    <dbReference type="NCBI Taxonomy" id="97028"/>
    <lineage>
        <taxon>Eukaryota</taxon>
        <taxon>Viridiplantae</taxon>
        <taxon>Streptophyta</taxon>
        <taxon>Embryophyta</taxon>
        <taxon>Tracheophyta</taxon>
        <taxon>Spermatophyta</taxon>
        <taxon>Magnoliopsida</taxon>
        <taxon>eudicotyledons</taxon>
        <taxon>Gunneridae</taxon>
        <taxon>Pentapetalae</taxon>
        <taxon>rosids</taxon>
        <taxon>fabids</taxon>
        <taxon>Fabales</taxon>
        <taxon>Fabaceae</taxon>
        <taxon>Papilionoideae</taxon>
        <taxon>50 kb inversion clade</taxon>
        <taxon>NPAAA clade</taxon>
        <taxon>Hologalegina</taxon>
        <taxon>IRL clade</taxon>
        <taxon>Trifolieae</taxon>
        <taxon>Trifolium</taxon>
    </lineage>
</organism>
<dbReference type="EMBL" id="LXQA010623333">
    <property type="protein sequence ID" value="MCI62680.1"/>
    <property type="molecule type" value="Genomic_DNA"/>
</dbReference>
<dbReference type="AlphaFoldDB" id="A0A392TR71"/>
<keyword evidence="2" id="KW-1185">Reference proteome</keyword>
<comment type="caution">
    <text evidence="1">The sequence shown here is derived from an EMBL/GenBank/DDBJ whole genome shotgun (WGS) entry which is preliminary data.</text>
</comment>
<dbReference type="Proteomes" id="UP000265520">
    <property type="component" value="Unassembled WGS sequence"/>
</dbReference>
<evidence type="ECO:0000313" key="1">
    <source>
        <dbReference type="EMBL" id="MCI62680.1"/>
    </source>
</evidence>
<name>A0A392TR71_9FABA</name>
<accession>A0A392TR71</accession>